<dbReference type="Pfam" id="PF00581">
    <property type="entry name" value="Rhodanese"/>
    <property type="match status" value="1"/>
</dbReference>
<accession>A0A6C0K1E9</accession>
<sequence length="146" mass="16976">MYMLSGWFEKPINKIGFEDVKYAIEHHSHYLIINTLPASEQNCLVKNTLPCIVEETTINEKIAQFQMRKCCIIVYGRNSADSSVDKKYKQLCSLGFTNVYMYSGGLFEWLLLQDIYGHNEFPTTAKELDILKYRAVKQFDVPRLGY</sequence>
<organism evidence="2">
    <name type="scientific">viral metagenome</name>
    <dbReference type="NCBI Taxonomy" id="1070528"/>
    <lineage>
        <taxon>unclassified sequences</taxon>
        <taxon>metagenomes</taxon>
        <taxon>organismal metagenomes</taxon>
    </lineage>
</organism>
<dbReference type="PROSITE" id="PS50206">
    <property type="entry name" value="RHODANESE_3"/>
    <property type="match status" value="1"/>
</dbReference>
<evidence type="ECO:0000313" key="2">
    <source>
        <dbReference type="EMBL" id="QHU09998.1"/>
    </source>
</evidence>
<dbReference type="InterPro" id="IPR001763">
    <property type="entry name" value="Rhodanese-like_dom"/>
</dbReference>
<dbReference type="SUPFAM" id="SSF52821">
    <property type="entry name" value="Rhodanese/Cell cycle control phosphatase"/>
    <property type="match status" value="1"/>
</dbReference>
<dbReference type="InterPro" id="IPR036873">
    <property type="entry name" value="Rhodanese-like_dom_sf"/>
</dbReference>
<dbReference type="EMBL" id="MN740749">
    <property type="protein sequence ID" value="QHU09998.1"/>
    <property type="molecule type" value="Genomic_DNA"/>
</dbReference>
<proteinExistence type="predicted"/>
<protein>
    <recommendedName>
        <fullName evidence="1">Rhodanese domain-containing protein</fullName>
    </recommendedName>
</protein>
<feature type="domain" description="Rhodanese" evidence="1">
    <location>
        <begin position="88"/>
        <end position="114"/>
    </location>
</feature>
<dbReference type="AlphaFoldDB" id="A0A6C0K1E9"/>
<name>A0A6C0K1E9_9ZZZZ</name>
<evidence type="ECO:0000259" key="1">
    <source>
        <dbReference type="PROSITE" id="PS50206"/>
    </source>
</evidence>
<reference evidence="2" key="1">
    <citation type="journal article" date="2020" name="Nature">
        <title>Giant virus diversity and host interactions through global metagenomics.</title>
        <authorList>
            <person name="Schulz F."/>
            <person name="Roux S."/>
            <person name="Paez-Espino D."/>
            <person name="Jungbluth S."/>
            <person name="Walsh D.A."/>
            <person name="Denef V.J."/>
            <person name="McMahon K.D."/>
            <person name="Konstantinidis K.T."/>
            <person name="Eloe-Fadrosh E.A."/>
            <person name="Kyrpides N.C."/>
            <person name="Woyke T."/>
        </authorList>
    </citation>
    <scope>NUCLEOTIDE SEQUENCE</scope>
    <source>
        <strain evidence="2">GVMAG-S-1101164-67</strain>
    </source>
</reference>